<dbReference type="EMBL" id="JTDI01000003">
    <property type="protein sequence ID" value="KHK91738.1"/>
    <property type="molecule type" value="Genomic_DNA"/>
</dbReference>
<dbReference type="RefSeq" id="WP_039284492.1">
    <property type="nucleotide sequence ID" value="NZ_JTDI01000003.1"/>
</dbReference>
<gene>
    <name evidence="2" type="ORF">LK12_13270</name>
</gene>
<organism evidence="2 3">
    <name type="scientific">Novosphingobium malaysiense</name>
    <dbReference type="NCBI Taxonomy" id="1348853"/>
    <lineage>
        <taxon>Bacteria</taxon>
        <taxon>Pseudomonadati</taxon>
        <taxon>Pseudomonadota</taxon>
        <taxon>Alphaproteobacteria</taxon>
        <taxon>Sphingomonadales</taxon>
        <taxon>Sphingomonadaceae</taxon>
        <taxon>Novosphingobium</taxon>
    </lineage>
</organism>
<name>A0A0B1ZR70_9SPHN</name>
<evidence type="ECO:0000256" key="1">
    <source>
        <dbReference type="SAM" id="MobiDB-lite"/>
    </source>
</evidence>
<comment type="caution">
    <text evidence="2">The sequence shown here is derived from an EMBL/GenBank/DDBJ whole genome shotgun (WGS) entry which is preliminary data.</text>
</comment>
<sequence length="112" mass="12226">MTMTITAATARITRQLPEAELSLDTALLASARLMETMLLARQGEGVETFTGQAALLRLARSQRSLLESQNDMIRVHRELLRTGREVKAIDDETGSCPNQASLGDAAPMRRSA</sequence>
<dbReference type="STRING" id="1348853.LK12_13270"/>
<proteinExistence type="predicted"/>
<dbReference type="OrthoDB" id="7408536at2"/>
<protein>
    <submittedName>
        <fullName evidence="2">Uncharacterized protein</fullName>
    </submittedName>
</protein>
<dbReference type="AlphaFoldDB" id="A0A0B1ZR70"/>
<accession>A0A0B1ZR70</accession>
<keyword evidence="3" id="KW-1185">Reference proteome</keyword>
<feature type="region of interest" description="Disordered" evidence="1">
    <location>
        <begin position="88"/>
        <end position="112"/>
    </location>
</feature>
<evidence type="ECO:0000313" key="3">
    <source>
        <dbReference type="Proteomes" id="UP000031057"/>
    </source>
</evidence>
<reference evidence="2 3" key="1">
    <citation type="submission" date="2014-10" db="EMBL/GenBank/DDBJ databases">
        <title>Genome sequence of Novosphingobium malaysiense MUSC 273(T).</title>
        <authorList>
            <person name="Lee L.-H."/>
        </authorList>
    </citation>
    <scope>NUCLEOTIDE SEQUENCE [LARGE SCALE GENOMIC DNA]</scope>
    <source>
        <strain evidence="2 3">MUSC 273</strain>
    </source>
</reference>
<dbReference type="Proteomes" id="UP000031057">
    <property type="component" value="Unassembled WGS sequence"/>
</dbReference>
<evidence type="ECO:0000313" key="2">
    <source>
        <dbReference type="EMBL" id="KHK91738.1"/>
    </source>
</evidence>